<reference evidence="1" key="1">
    <citation type="submission" date="2022-04" db="EMBL/GenBank/DDBJ databases">
        <title>A functionally conserved STORR gene fusion in Papaver species that diverged 16.8 million years ago.</title>
        <authorList>
            <person name="Catania T."/>
        </authorList>
    </citation>
    <scope>NUCLEOTIDE SEQUENCE</scope>
    <source>
        <strain evidence="1">S-188037</strain>
    </source>
</reference>
<proteinExistence type="predicted"/>
<comment type="caution">
    <text evidence="1">The sequence shown here is derived from an EMBL/GenBank/DDBJ whole genome shotgun (WGS) entry which is preliminary data.</text>
</comment>
<dbReference type="Proteomes" id="UP001202328">
    <property type="component" value="Unassembled WGS sequence"/>
</dbReference>
<dbReference type="EMBL" id="JAJJMB010008429">
    <property type="protein sequence ID" value="KAI3923651.1"/>
    <property type="molecule type" value="Genomic_DNA"/>
</dbReference>
<accession>A0AAD4XLE8</accession>
<gene>
    <name evidence="1" type="ORF">MKW98_011281</name>
</gene>
<evidence type="ECO:0000313" key="1">
    <source>
        <dbReference type="EMBL" id="KAI3923651.1"/>
    </source>
</evidence>
<name>A0AAD4XLE8_9MAGN</name>
<sequence>MATACLSKEDRFREIVKMEILETKKIREKYSLDASPMSPATIWRKSISSWKLDKDEEMKLLLEIGCEPPVDHSENGIIVIENSKVKFIKGEYMSEGDRIKKLKLRKEFGKKFLAPIKDIPREEMDIEEDITAVCPTGWEEPKHTEALREMDIEEDILFDNHTAAWAKWLEDRQWVRIYPRGRSGVEAAETATDFIKKVTIEEDTEGT</sequence>
<evidence type="ECO:0000313" key="2">
    <source>
        <dbReference type="Proteomes" id="UP001202328"/>
    </source>
</evidence>
<keyword evidence="2" id="KW-1185">Reference proteome</keyword>
<dbReference type="AlphaFoldDB" id="A0AAD4XLE8"/>
<organism evidence="1 2">
    <name type="scientific">Papaver atlanticum</name>
    <dbReference type="NCBI Taxonomy" id="357466"/>
    <lineage>
        <taxon>Eukaryota</taxon>
        <taxon>Viridiplantae</taxon>
        <taxon>Streptophyta</taxon>
        <taxon>Embryophyta</taxon>
        <taxon>Tracheophyta</taxon>
        <taxon>Spermatophyta</taxon>
        <taxon>Magnoliopsida</taxon>
        <taxon>Ranunculales</taxon>
        <taxon>Papaveraceae</taxon>
        <taxon>Papaveroideae</taxon>
        <taxon>Papaver</taxon>
    </lineage>
</organism>
<protein>
    <submittedName>
        <fullName evidence="1">Uncharacterized protein</fullName>
    </submittedName>
</protein>